<dbReference type="Proteomes" id="UP000007575">
    <property type="component" value="Chromosome"/>
</dbReference>
<dbReference type="PANTHER" id="PTHR43003">
    <property type="entry name" value="DNA-3-METHYLADENINE GLYCOSYLASE"/>
    <property type="match status" value="1"/>
</dbReference>
<dbReference type="AlphaFoldDB" id="H8GSF1"/>
<keyword evidence="9" id="KW-0234">DNA repair</keyword>
<keyword evidence="4" id="KW-0489">Methyltransferase</keyword>
<dbReference type="Pfam" id="PF02805">
    <property type="entry name" value="Ada_Zn_binding"/>
    <property type="match status" value="1"/>
</dbReference>
<dbReference type="PANTHER" id="PTHR43003:SF13">
    <property type="entry name" value="DNA-3-METHYLADENINE GLYCOSYLASE 2"/>
    <property type="match status" value="1"/>
</dbReference>
<dbReference type="Pfam" id="PF12833">
    <property type="entry name" value="HTH_18"/>
    <property type="match status" value="1"/>
</dbReference>
<dbReference type="InterPro" id="IPR011257">
    <property type="entry name" value="DNA_glycosylase"/>
</dbReference>
<dbReference type="Gene3D" id="1.10.1670.10">
    <property type="entry name" value="Helix-hairpin-Helix base-excision DNA repair enzymes (C-terminal)"/>
    <property type="match status" value="1"/>
</dbReference>
<dbReference type="GO" id="GO:0043916">
    <property type="term" value="F:DNA-7-methylguanine glycosylase activity"/>
    <property type="evidence" value="ECO:0007669"/>
    <property type="project" value="TreeGrafter"/>
</dbReference>
<dbReference type="EMBL" id="CP002191">
    <property type="protein sequence ID" value="AFD25224.1"/>
    <property type="molecule type" value="Genomic_DNA"/>
</dbReference>
<accession>H8GSF1</accession>
<dbReference type="GO" id="GO:0032993">
    <property type="term" value="C:protein-DNA complex"/>
    <property type="evidence" value="ECO:0007669"/>
    <property type="project" value="TreeGrafter"/>
</dbReference>
<dbReference type="SMART" id="SM00342">
    <property type="entry name" value="HTH_ARAC"/>
    <property type="match status" value="1"/>
</dbReference>
<sequence length="468" mass="50302">MLDRMQAADPAYDGRFVTGVLSTGIYCLPSCRARKPLPRNVEFFESMAAAREAGLRSCLRCRPDEFGSGTDSAEETLRRLQATDPATVGSASALATHLGLSRKVLADLLGRELNLTPARWLSRQRIRQAQALLLGGDDSVTQIAFAAGFGSLSAFNAGFRRHVFMTPLAFRELRDAQAFTLLLPAGYPAAAVLADLGRDPHGTTCRVSDHTCTAALRIGEQPVLATVQFRGHAADIILSRPADPQTIHDALLRLLGLTTPTQGFAALTRTRPELARLTRGREGLGLPLSATLFDGVVWAVIGQQIGFRTTCALRRRLYERVGEALPGGLYAPLTPAQVTALSPDELTATGLTRQRARTLHDLACRVAAGDLNLEALAQGPLTTRHRALLAVPGLGPWSAGYVLLRAYGAADILLAADSALATALQRLYALPERPTPQEVAALMQPFAPYRSLATLHLWHSLHAPPETP</sequence>
<dbReference type="PATRIC" id="fig|745776.4.peg.1336"/>
<dbReference type="GO" id="GO:0006307">
    <property type="term" value="P:DNA alkylation repair"/>
    <property type="evidence" value="ECO:0007669"/>
    <property type="project" value="TreeGrafter"/>
</dbReference>
<evidence type="ECO:0000256" key="8">
    <source>
        <dbReference type="ARBA" id="ARBA00023163"/>
    </source>
</evidence>
<dbReference type="InterPro" id="IPR035451">
    <property type="entry name" value="Ada-like_dom_sf"/>
</dbReference>
<protein>
    <recommendedName>
        <fullName evidence="3">DNA-3-methyladenine glycosylase II</fullName>
        <ecNumber evidence="3">3.2.2.21</ecNumber>
    </recommendedName>
</protein>
<evidence type="ECO:0000256" key="5">
    <source>
        <dbReference type="ARBA" id="ARBA00022763"/>
    </source>
</evidence>
<dbReference type="GO" id="GO:0032259">
    <property type="term" value="P:methylation"/>
    <property type="evidence" value="ECO:0007669"/>
    <property type="project" value="UniProtKB-KW"/>
</dbReference>
<evidence type="ECO:0000313" key="12">
    <source>
        <dbReference type="Proteomes" id="UP000007575"/>
    </source>
</evidence>
<evidence type="ECO:0000313" key="11">
    <source>
        <dbReference type="EMBL" id="AFD25224.1"/>
    </source>
</evidence>
<organism evidence="11 12">
    <name type="scientific">Deinococcus gobiensis (strain DSM 21396 / JCM 16679 / CGMCC 1.7299 / I-0)</name>
    <dbReference type="NCBI Taxonomy" id="745776"/>
    <lineage>
        <taxon>Bacteria</taxon>
        <taxon>Thermotogati</taxon>
        <taxon>Deinococcota</taxon>
        <taxon>Deinococci</taxon>
        <taxon>Deinococcales</taxon>
        <taxon>Deinococcaceae</taxon>
        <taxon>Deinococcus</taxon>
    </lineage>
</organism>
<dbReference type="KEGG" id="dgo:DGo_CA1297"/>
<comment type="cofactor">
    <cofactor evidence="2">
        <name>Zn(2+)</name>
        <dbReference type="ChEBI" id="CHEBI:29105"/>
    </cofactor>
</comment>
<dbReference type="Gene3D" id="1.10.10.60">
    <property type="entry name" value="Homeodomain-like"/>
    <property type="match status" value="2"/>
</dbReference>
<keyword evidence="12" id="KW-1185">Reference proteome</keyword>
<gene>
    <name evidence="11" type="ordered locus">DGo_CA1297</name>
</gene>
<dbReference type="GO" id="GO:0032131">
    <property type="term" value="F:alkylated DNA binding"/>
    <property type="evidence" value="ECO:0007669"/>
    <property type="project" value="TreeGrafter"/>
</dbReference>
<dbReference type="HOGENOM" id="CLU_000445_72_6_0"/>
<dbReference type="InterPro" id="IPR009057">
    <property type="entry name" value="Homeodomain-like_sf"/>
</dbReference>
<dbReference type="GO" id="GO:0043565">
    <property type="term" value="F:sequence-specific DNA binding"/>
    <property type="evidence" value="ECO:0007669"/>
    <property type="project" value="InterPro"/>
</dbReference>
<dbReference type="GO" id="GO:0008270">
    <property type="term" value="F:zinc ion binding"/>
    <property type="evidence" value="ECO:0007669"/>
    <property type="project" value="InterPro"/>
</dbReference>
<dbReference type="InterPro" id="IPR004026">
    <property type="entry name" value="Ada_DNA_repair_Zn-bd"/>
</dbReference>
<dbReference type="Gene3D" id="1.10.340.30">
    <property type="entry name" value="Hypothetical protein, domain 2"/>
    <property type="match status" value="1"/>
</dbReference>
<dbReference type="CDD" id="cd00056">
    <property type="entry name" value="ENDO3c"/>
    <property type="match status" value="1"/>
</dbReference>
<feature type="domain" description="HTH araC/xylS-type" evidence="10">
    <location>
        <begin position="74"/>
        <end position="173"/>
    </location>
</feature>
<evidence type="ECO:0000256" key="1">
    <source>
        <dbReference type="ARBA" id="ARBA00000086"/>
    </source>
</evidence>
<keyword evidence="6" id="KW-0805">Transcription regulation</keyword>
<dbReference type="Pfam" id="PF00730">
    <property type="entry name" value="HhH-GPD"/>
    <property type="match status" value="1"/>
</dbReference>
<dbReference type="PROSITE" id="PS01124">
    <property type="entry name" value="HTH_ARAC_FAMILY_2"/>
    <property type="match status" value="1"/>
</dbReference>
<name>H8GSF1_DEIGI</name>
<dbReference type="SUPFAM" id="SSF46689">
    <property type="entry name" value="Homeodomain-like"/>
    <property type="match status" value="1"/>
</dbReference>
<dbReference type="STRING" id="745776.DGo_CA1297"/>
<dbReference type="InterPro" id="IPR051912">
    <property type="entry name" value="Alkylbase_DNA_Glycosylase/TA"/>
</dbReference>
<keyword evidence="4" id="KW-0808">Transferase</keyword>
<dbReference type="InterPro" id="IPR018060">
    <property type="entry name" value="HTH_AraC"/>
</dbReference>
<dbReference type="SUPFAM" id="SSF48150">
    <property type="entry name" value="DNA-glycosylase"/>
    <property type="match status" value="1"/>
</dbReference>
<dbReference type="SMART" id="SM00478">
    <property type="entry name" value="ENDO3c"/>
    <property type="match status" value="1"/>
</dbReference>
<dbReference type="GO" id="GO:0008725">
    <property type="term" value="F:DNA-3-methyladenine glycosylase activity"/>
    <property type="evidence" value="ECO:0007669"/>
    <property type="project" value="TreeGrafter"/>
</dbReference>
<dbReference type="GO" id="GO:0006285">
    <property type="term" value="P:base-excision repair, AP site formation"/>
    <property type="evidence" value="ECO:0007669"/>
    <property type="project" value="TreeGrafter"/>
</dbReference>
<evidence type="ECO:0000259" key="10">
    <source>
        <dbReference type="PROSITE" id="PS01124"/>
    </source>
</evidence>
<dbReference type="eggNOG" id="COG0122">
    <property type="taxonomic scope" value="Bacteria"/>
</dbReference>
<dbReference type="eggNOG" id="COG2169">
    <property type="taxonomic scope" value="Bacteria"/>
</dbReference>
<evidence type="ECO:0000256" key="9">
    <source>
        <dbReference type="ARBA" id="ARBA00023204"/>
    </source>
</evidence>
<dbReference type="InterPro" id="IPR003265">
    <property type="entry name" value="HhH-GPD_domain"/>
</dbReference>
<dbReference type="EC" id="3.2.2.21" evidence="3"/>
<proteinExistence type="predicted"/>
<evidence type="ECO:0000256" key="6">
    <source>
        <dbReference type="ARBA" id="ARBA00023015"/>
    </source>
</evidence>
<evidence type="ECO:0000256" key="3">
    <source>
        <dbReference type="ARBA" id="ARBA00012000"/>
    </source>
</evidence>
<keyword evidence="5" id="KW-0227">DNA damage</keyword>
<dbReference type="InterPro" id="IPR023170">
    <property type="entry name" value="HhH_base_excis_C"/>
</dbReference>
<dbReference type="GO" id="GO:0003700">
    <property type="term" value="F:DNA-binding transcription factor activity"/>
    <property type="evidence" value="ECO:0007669"/>
    <property type="project" value="InterPro"/>
</dbReference>
<evidence type="ECO:0000256" key="7">
    <source>
        <dbReference type="ARBA" id="ARBA00023159"/>
    </source>
</evidence>
<comment type="catalytic activity">
    <reaction evidence="1">
        <text>Hydrolysis of alkylated DNA, releasing 3-methyladenine, 3-methylguanine, 7-methylguanine and 7-methyladenine.</text>
        <dbReference type="EC" id="3.2.2.21"/>
    </reaction>
</comment>
<reference evidence="11 12" key="1">
    <citation type="journal article" date="2012" name="PLoS ONE">
        <title>Genome sequence and transcriptome analysis of the radioresistant bacterium Deinococcus gobiensis: insights into the extreme environmental adaptations.</title>
        <authorList>
            <person name="Yuan M."/>
            <person name="Chen M."/>
            <person name="Zhang W."/>
            <person name="Lu W."/>
            <person name="Wang J."/>
            <person name="Yang M."/>
            <person name="Zhao P."/>
            <person name="Tang R."/>
            <person name="Li X."/>
            <person name="Hao Y."/>
            <person name="Zhou Z."/>
            <person name="Zhan Y."/>
            <person name="Yu H."/>
            <person name="Teng C."/>
            <person name="Yan Y."/>
            <person name="Ping S."/>
            <person name="Wang Y."/>
            <person name="Lin M."/>
        </authorList>
    </citation>
    <scope>NUCLEOTIDE SEQUENCE [LARGE SCALE GENOMIC DNA]</scope>
    <source>
        <strain evidence="11 12">I-0</strain>
    </source>
</reference>
<dbReference type="Gene3D" id="3.40.10.10">
    <property type="entry name" value="DNA Methylphosphotriester Repair Domain"/>
    <property type="match status" value="1"/>
</dbReference>
<dbReference type="SUPFAM" id="SSF57884">
    <property type="entry name" value="Ada DNA repair protein, N-terminal domain (N-Ada 10)"/>
    <property type="match status" value="1"/>
</dbReference>
<keyword evidence="8" id="KW-0804">Transcription</keyword>
<dbReference type="GO" id="GO:0008168">
    <property type="term" value="F:methyltransferase activity"/>
    <property type="evidence" value="ECO:0007669"/>
    <property type="project" value="UniProtKB-KW"/>
</dbReference>
<evidence type="ECO:0000256" key="4">
    <source>
        <dbReference type="ARBA" id="ARBA00022603"/>
    </source>
</evidence>
<evidence type="ECO:0000256" key="2">
    <source>
        <dbReference type="ARBA" id="ARBA00001947"/>
    </source>
</evidence>
<dbReference type="GO" id="GO:0005737">
    <property type="term" value="C:cytoplasm"/>
    <property type="evidence" value="ECO:0007669"/>
    <property type="project" value="TreeGrafter"/>
</dbReference>
<keyword evidence="7" id="KW-0010">Activator</keyword>